<comment type="similarity">
    <text evidence="8">Belongs to the ABC transporter superfamily. Energy-coupling factor EcfA family.</text>
</comment>
<comment type="subunit">
    <text evidence="8">Forms a stable energy-coupling factor (ECF) transporter complex composed of 2 membrane-embedded substrate-binding proteins (S component), 2 ATP-binding proteins (A component) and 2 transmembrane proteins (T component).</text>
</comment>
<name>A0ABY4P9N0_9LACO</name>
<dbReference type="InterPro" id="IPR017871">
    <property type="entry name" value="ABC_transporter-like_CS"/>
</dbReference>
<sequence>MAITFKHVTHTYQADGPLAYTGLSDISFQIKDGSFTSIIGQTGSGKSTLVQHMNALLKPTAGAIQVGSQQITPETKNKHLKKLRQEVGMVFQLPEQQLFAETVVKDISFGPQNFGIEKEEAEQLARQMLEVVGLPTEVAEQSPFDLSGGQMRRVAIAGVLASKPKILILDEPTAGLDPKGHVELMKLFAKLHQNGTTIVLISHQMEDVAQYSDQILVMDQAHLIADDTPQEIFSDLEFLQQHHLDQPESAQFAQKLMRQGFNFTSLPITEAELVKQLLPQLQRRN</sequence>
<evidence type="ECO:0000256" key="3">
    <source>
        <dbReference type="ARBA" id="ARBA00022475"/>
    </source>
</evidence>
<evidence type="ECO:0000256" key="1">
    <source>
        <dbReference type="ARBA" id="ARBA00004202"/>
    </source>
</evidence>
<dbReference type="InterPro" id="IPR027417">
    <property type="entry name" value="P-loop_NTPase"/>
</dbReference>
<dbReference type="InterPro" id="IPR003439">
    <property type="entry name" value="ABC_transporter-like_ATP-bd"/>
</dbReference>
<keyword evidence="11" id="KW-1185">Reference proteome</keyword>
<evidence type="ECO:0000256" key="7">
    <source>
        <dbReference type="ARBA" id="ARBA00023136"/>
    </source>
</evidence>
<keyword evidence="3 8" id="KW-1003">Cell membrane</keyword>
<keyword evidence="4 8" id="KW-0547">Nucleotide-binding</keyword>
<dbReference type="InterPro" id="IPR003593">
    <property type="entry name" value="AAA+_ATPase"/>
</dbReference>
<evidence type="ECO:0000256" key="6">
    <source>
        <dbReference type="ARBA" id="ARBA00022967"/>
    </source>
</evidence>
<dbReference type="RefSeq" id="WP_249514650.1">
    <property type="nucleotide sequence ID" value="NZ_CP093366.1"/>
</dbReference>
<dbReference type="Pfam" id="PF00005">
    <property type="entry name" value="ABC_tran"/>
    <property type="match status" value="1"/>
</dbReference>
<evidence type="ECO:0000259" key="9">
    <source>
        <dbReference type="PROSITE" id="PS50893"/>
    </source>
</evidence>
<dbReference type="SUPFAM" id="SSF52540">
    <property type="entry name" value="P-loop containing nucleoside triphosphate hydrolases"/>
    <property type="match status" value="1"/>
</dbReference>
<dbReference type="InterPro" id="IPR030946">
    <property type="entry name" value="EcfA2"/>
</dbReference>
<organism evidence="10 11">
    <name type="scientific">Bombilactobacillus folatiphilus</name>
    <dbReference type="NCBI Taxonomy" id="2923362"/>
    <lineage>
        <taxon>Bacteria</taxon>
        <taxon>Bacillati</taxon>
        <taxon>Bacillota</taxon>
        <taxon>Bacilli</taxon>
        <taxon>Lactobacillales</taxon>
        <taxon>Lactobacillaceae</taxon>
        <taxon>Bombilactobacillus</taxon>
    </lineage>
</organism>
<protein>
    <recommendedName>
        <fullName evidence="8">Energy-coupling factor transporter ATP-binding protein EcfA2</fullName>
        <ecNumber evidence="8">7.-.-.-</ecNumber>
    </recommendedName>
</protein>
<dbReference type="InterPro" id="IPR015856">
    <property type="entry name" value="ABC_transpr_CbiO/EcfA_su"/>
</dbReference>
<dbReference type="EC" id="7.-.-.-" evidence="8"/>
<dbReference type="EMBL" id="CP093366">
    <property type="protein sequence ID" value="UQS82382.1"/>
    <property type="molecule type" value="Genomic_DNA"/>
</dbReference>
<evidence type="ECO:0000256" key="4">
    <source>
        <dbReference type="ARBA" id="ARBA00022741"/>
    </source>
</evidence>
<accession>A0ABY4P9N0</accession>
<dbReference type="InterPro" id="IPR050095">
    <property type="entry name" value="ECF_ABC_transporter_ATP-bd"/>
</dbReference>
<dbReference type="NCBIfam" id="TIGR04521">
    <property type="entry name" value="ECF_ATPase_2"/>
    <property type="match status" value="1"/>
</dbReference>
<keyword evidence="6" id="KW-1278">Translocase</keyword>
<dbReference type="Proteomes" id="UP000831495">
    <property type="component" value="Chromosome"/>
</dbReference>
<dbReference type="PANTHER" id="PTHR43553:SF27">
    <property type="entry name" value="ENERGY-COUPLING FACTOR TRANSPORTER ATP-BINDING PROTEIN ECFA2"/>
    <property type="match status" value="1"/>
</dbReference>
<gene>
    <name evidence="10" type="ORF">MOO45_01460</name>
</gene>
<dbReference type="PROSITE" id="PS50893">
    <property type="entry name" value="ABC_TRANSPORTER_2"/>
    <property type="match status" value="1"/>
</dbReference>
<dbReference type="Gene3D" id="3.40.50.300">
    <property type="entry name" value="P-loop containing nucleotide triphosphate hydrolases"/>
    <property type="match status" value="1"/>
</dbReference>
<feature type="domain" description="ABC transporter" evidence="9">
    <location>
        <begin position="3"/>
        <end position="245"/>
    </location>
</feature>
<comment type="function">
    <text evidence="8">ATP-binding (A) component of a common energy-coupling factor (ECF) ABC-transporter complex.</text>
</comment>
<evidence type="ECO:0000256" key="5">
    <source>
        <dbReference type="ARBA" id="ARBA00022840"/>
    </source>
</evidence>
<evidence type="ECO:0000313" key="10">
    <source>
        <dbReference type="EMBL" id="UQS82382.1"/>
    </source>
</evidence>
<keyword evidence="7 8" id="KW-0472">Membrane</keyword>
<dbReference type="SMART" id="SM00382">
    <property type="entry name" value="AAA"/>
    <property type="match status" value="1"/>
</dbReference>
<evidence type="ECO:0000313" key="11">
    <source>
        <dbReference type="Proteomes" id="UP000831495"/>
    </source>
</evidence>
<comment type="subcellular location">
    <subcellularLocation>
        <location evidence="1 8">Cell membrane</location>
        <topology evidence="1 8">Peripheral membrane protein</topology>
    </subcellularLocation>
</comment>
<dbReference type="CDD" id="cd03225">
    <property type="entry name" value="ABC_cobalt_CbiO_domain1"/>
    <property type="match status" value="1"/>
</dbReference>
<keyword evidence="2 8" id="KW-0813">Transport</keyword>
<dbReference type="PROSITE" id="PS00211">
    <property type="entry name" value="ABC_TRANSPORTER_1"/>
    <property type="match status" value="1"/>
</dbReference>
<proteinExistence type="inferred from homology"/>
<keyword evidence="5 8" id="KW-0067">ATP-binding</keyword>
<reference evidence="10" key="1">
    <citation type="journal article" date="2022" name="Int. J. Syst. Evol. Microbiol.">
        <title>Apilactobacillus apisilvae sp. nov., Nicolia spurrieriana gen. nov. sp. nov., Bombilactobacillus folatiphilus sp. nov. and Bombilactobacillus thymidiniphilus sp. nov., four new lactic acid bacterial isolates from stingless bees Tetragonula carbonaria and Austroplebeia australis.</title>
        <authorList>
            <person name="Oliphant S.A."/>
            <person name="Watson-Haigh N.S."/>
            <person name="Sumby K.M."/>
            <person name="Gardner J."/>
            <person name="Groom S."/>
            <person name="Jiranek V."/>
        </authorList>
    </citation>
    <scope>NUCLEOTIDE SEQUENCE</scope>
    <source>
        <strain evidence="10">SG4_D2</strain>
    </source>
</reference>
<evidence type="ECO:0000256" key="8">
    <source>
        <dbReference type="RuleBase" id="RU365104"/>
    </source>
</evidence>
<evidence type="ECO:0000256" key="2">
    <source>
        <dbReference type="ARBA" id="ARBA00022448"/>
    </source>
</evidence>
<dbReference type="PANTHER" id="PTHR43553">
    <property type="entry name" value="HEAVY METAL TRANSPORTER"/>
    <property type="match status" value="1"/>
</dbReference>